<evidence type="ECO:0000313" key="10">
    <source>
        <dbReference type="EMBL" id="SCB24084.1"/>
    </source>
</evidence>
<evidence type="ECO:0000256" key="6">
    <source>
        <dbReference type="ARBA" id="ARBA00023235"/>
    </source>
</evidence>
<dbReference type="STRING" id="411945.GA0061102_10101"/>
<dbReference type="AlphaFoldDB" id="A0A1C3V938"/>
<evidence type="ECO:0000256" key="3">
    <source>
        <dbReference type="ARBA" id="ARBA00022741"/>
    </source>
</evidence>
<dbReference type="NCBIfam" id="NF009487">
    <property type="entry name" value="PRK12849.1"/>
    <property type="match status" value="1"/>
</dbReference>
<feature type="binding site" evidence="7">
    <location>
        <begin position="30"/>
        <end position="33"/>
    </location>
    <ligand>
        <name>ATP</name>
        <dbReference type="ChEBI" id="CHEBI:30616"/>
    </ligand>
</feature>
<evidence type="ECO:0000256" key="2">
    <source>
        <dbReference type="ARBA" id="ARBA00022490"/>
    </source>
</evidence>
<dbReference type="GO" id="GO:0005524">
    <property type="term" value="F:ATP binding"/>
    <property type="evidence" value="ECO:0007669"/>
    <property type="project" value="UniProtKB-UniRule"/>
</dbReference>
<dbReference type="SUPFAM" id="SSF48592">
    <property type="entry name" value="GroEL equatorial domain-like"/>
    <property type="match status" value="1"/>
</dbReference>
<dbReference type="EC" id="5.6.1.7" evidence="7"/>
<comment type="subcellular location">
    <subcellularLocation>
        <location evidence="7">Cytoplasm</location>
    </subcellularLocation>
</comment>
<dbReference type="NCBIfam" id="NF000592">
    <property type="entry name" value="PRK00013.1"/>
    <property type="match status" value="1"/>
</dbReference>
<dbReference type="RefSeq" id="WP_092846898.1">
    <property type="nucleotide sequence ID" value="NZ_FMAH01000010.1"/>
</dbReference>
<dbReference type="NCBIfam" id="NF009488">
    <property type="entry name" value="PRK12850.1"/>
    <property type="match status" value="1"/>
</dbReference>
<keyword evidence="6 7" id="KW-0413">Isomerase</keyword>
<feature type="binding site" evidence="7">
    <location>
        <position position="51"/>
    </location>
    <ligand>
        <name>ATP</name>
        <dbReference type="ChEBI" id="CHEBI:30616"/>
    </ligand>
</feature>
<dbReference type="InterPro" id="IPR002423">
    <property type="entry name" value="Cpn60/GroEL/TCP-1"/>
</dbReference>
<comment type="function">
    <text evidence="7 9">Together with its co-chaperonin GroES, plays an essential role in assisting protein folding. The GroEL-GroES system forms a nano-cage that allows encapsulation of the non-native substrate proteins and provides a physical environment optimized to promote and accelerate protein folding.</text>
</comment>
<gene>
    <name evidence="7" type="primary">groEL</name>
    <name evidence="7" type="synonym">groL</name>
    <name evidence="10" type="ORF">GA0061102_10101</name>
</gene>
<evidence type="ECO:0000256" key="1">
    <source>
        <dbReference type="ARBA" id="ARBA00006607"/>
    </source>
</evidence>
<dbReference type="GO" id="GO:0042026">
    <property type="term" value="P:protein refolding"/>
    <property type="evidence" value="ECO:0007669"/>
    <property type="project" value="UniProtKB-UniRule"/>
</dbReference>
<dbReference type="PRINTS" id="PR00298">
    <property type="entry name" value="CHAPERONIN60"/>
</dbReference>
<keyword evidence="5 7" id="KW-0143">Chaperone</keyword>
<dbReference type="CDD" id="cd03344">
    <property type="entry name" value="GroEL"/>
    <property type="match status" value="1"/>
</dbReference>
<dbReference type="NCBIfam" id="TIGR02348">
    <property type="entry name" value="GroEL"/>
    <property type="match status" value="1"/>
</dbReference>
<evidence type="ECO:0000256" key="9">
    <source>
        <dbReference type="RuleBase" id="RU000419"/>
    </source>
</evidence>
<evidence type="ECO:0000256" key="4">
    <source>
        <dbReference type="ARBA" id="ARBA00022840"/>
    </source>
</evidence>
<proteinExistence type="inferred from homology"/>
<sequence length="546" mass="57805">MAAKEVKFGRNAREKMLRGVDILADAVKVTLGPKGRNVVIDKSFGAPRITKDGVTVAKEIELEDKFENMGAQMVREVASKTNDIAGDGTTTATVLAQAIVREGAKAVAAGMNPMDLKRGIDLAVAEVVKDLQAKAKKINTSEEVAQVGTISANGEKQIGLDIAEAMQKVGNEGVITVEEAKTAETELEVVEGMQFDRGYLSPYFVTNPEKMIADLEDAFILLHEKKLSNLQAMLPVLEAVVQTGKPLLIIAEDVEGEALATLVVNKLRGGLKIAAVKAPGFGDRRKAMLEDIAILTGGTVISEDLGIKLESVTLDMLGRSKKVSISKENTTIVDGAGQKSDIEGRVAQIKAQIEETTSDYDREKLQERLAKLAGGVAVIRVGGSTEVEVKEKKDRIDDALNATRAAVQEGIVPGGGTALLRSSVKITVKGENDDQEAGVNIVRRALQAPCRQIAENAGDEASIVVGKILDKNEDNFGYNAQTGVYGDMIAMGIVDPVKVVRTALQDAASVASLLITTEAMIAELPKKDAPGGMPGGMGGMGGMDMM</sequence>
<evidence type="ECO:0000256" key="8">
    <source>
        <dbReference type="RuleBase" id="RU000418"/>
    </source>
</evidence>
<accession>A0A1C3V938</accession>
<dbReference type="SUPFAM" id="SSF54849">
    <property type="entry name" value="GroEL-intermediate domain like"/>
    <property type="match status" value="1"/>
</dbReference>
<dbReference type="EMBL" id="FMAH01000010">
    <property type="protein sequence ID" value="SCB24084.1"/>
    <property type="molecule type" value="Genomic_DNA"/>
</dbReference>
<name>A0A1C3V938_9HYPH</name>
<dbReference type="SUPFAM" id="SSF52029">
    <property type="entry name" value="GroEL apical domain-like"/>
    <property type="match status" value="1"/>
</dbReference>
<dbReference type="GO" id="GO:0051082">
    <property type="term" value="F:unfolded protein binding"/>
    <property type="evidence" value="ECO:0007669"/>
    <property type="project" value="UniProtKB-UniRule"/>
</dbReference>
<dbReference type="OrthoDB" id="9766614at2"/>
<feature type="binding site" evidence="7">
    <location>
        <position position="415"/>
    </location>
    <ligand>
        <name>ATP</name>
        <dbReference type="ChEBI" id="CHEBI:30616"/>
    </ligand>
</feature>
<dbReference type="InterPro" id="IPR027409">
    <property type="entry name" value="GroEL-like_apical_dom_sf"/>
</dbReference>
<feature type="binding site" evidence="7">
    <location>
        <position position="495"/>
    </location>
    <ligand>
        <name>ATP</name>
        <dbReference type="ChEBI" id="CHEBI:30616"/>
    </ligand>
</feature>
<dbReference type="Pfam" id="PF00118">
    <property type="entry name" value="Cpn60_TCP1"/>
    <property type="match status" value="1"/>
</dbReference>
<dbReference type="InterPro" id="IPR027413">
    <property type="entry name" value="GROEL-like_equatorial_sf"/>
</dbReference>
<dbReference type="FunFam" id="1.10.560.10:FF:000001">
    <property type="entry name" value="60 kDa chaperonin"/>
    <property type="match status" value="1"/>
</dbReference>
<reference evidence="11" key="1">
    <citation type="submission" date="2016-08" db="EMBL/GenBank/DDBJ databases">
        <authorList>
            <person name="Varghese N."/>
            <person name="Submissions Spin"/>
        </authorList>
    </citation>
    <scope>NUCLEOTIDE SEQUENCE [LARGE SCALE GENOMIC DNA]</scope>
    <source>
        <strain evidence="11">HAMBI 2971</strain>
    </source>
</reference>
<dbReference type="HAMAP" id="MF_00600">
    <property type="entry name" value="CH60"/>
    <property type="match status" value="1"/>
</dbReference>
<keyword evidence="11" id="KW-1185">Reference proteome</keyword>
<dbReference type="NCBIfam" id="NF009489">
    <property type="entry name" value="PRK12851.1"/>
    <property type="match status" value="1"/>
</dbReference>
<feature type="binding site" evidence="7">
    <location>
        <begin position="87"/>
        <end position="91"/>
    </location>
    <ligand>
        <name>ATP</name>
        <dbReference type="ChEBI" id="CHEBI:30616"/>
    </ligand>
</feature>
<comment type="caution">
    <text evidence="7">Lacks conserved residue(s) required for the propagation of feature annotation.</text>
</comment>
<dbReference type="GO" id="GO:0005737">
    <property type="term" value="C:cytoplasm"/>
    <property type="evidence" value="ECO:0007669"/>
    <property type="project" value="UniProtKB-SubCell"/>
</dbReference>
<dbReference type="Gene3D" id="1.10.560.10">
    <property type="entry name" value="GroEL-like equatorial domain"/>
    <property type="match status" value="1"/>
</dbReference>
<evidence type="ECO:0000313" key="11">
    <source>
        <dbReference type="Proteomes" id="UP000199435"/>
    </source>
</evidence>
<keyword evidence="3 7" id="KW-0547">Nucleotide-binding</keyword>
<comment type="similarity">
    <text evidence="1 7 8">Belongs to the chaperonin (HSP60) family.</text>
</comment>
<keyword evidence="2 7" id="KW-0963">Cytoplasm</keyword>
<evidence type="ECO:0000256" key="7">
    <source>
        <dbReference type="HAMAP-Rule" id="MF_00600"/>
    </source>
</evidence>
<dbReference type="PROSITE" id="PS00296">
    <property type="entry name" value="CHAPERONINS_CPN60"/>
    <property type="match status" value="1"/>
</dbReference>
<dbReference type="Gene3D" id="3.30.260.10">
    <property type="entry name" value="TCP-1-like chaperonin intermediate domain"/>
    <property type="match status" value="1"/>
</dbReference>
<comment type="subunit">
    <text evidence="7 9">Forms a cylinder of 14 subunits composed of two heptameric rings stacked back-to-back. Interacts with the co-chaperonin GroES.</text>
</comment>
<protein>
    <recommendedName>
        <fullName evidence="7">Chaperonin GroEL</fullName>
        <ecNumber evidence="7">5.6.1.7</ecNumber>
    </recommendedName>
    <alternativeName>
        <fullName evidence="7">60 kDa chaperonin</fullName>
    </alternativeName>
    <alternativeName>
        <fullName evidence="7">Chaperonin-60</fullName>
        <shortName evidence="7">Cpn60</shortName>
    </alternativeName>
</protein>
<keyword evidence="4 7" id="KW-0067">ATP-binding</keyword>
<dbReference type="GO" id="GO:0016853">
    <property type="term" value="F:isomerase activity"/>
    <property type="evidence" value="ECO:0007669"/>
    <property type="project" value="UniProtKB-KW"/>
</dbReference>
<evidence type="ECO:0000256" key="5">
    <source>
        <dbReference type="ARBA" id="ARBA00023186"/>
    </source>
</evidence>
<dbReference type="PANTHER" id="PTHR45633">
    <property type="entry name" value="60 KDA HEAT SHOCK PROTEIN, MITOCHONDRIAL"/>
    <property type="match status" value="1"/>
</dbReference>
<dbReference type="InterPro" id="IPR027410">
    <property type="entry name" value="TCP-1-like_intermed_sf"/>
</dbReference>
<organism evidence="10 11">
    <name type="scientific">Rhizobium miluonense</name>
    <dbReference type="NCBI Taxonomy" id="411945"/>
    <lineage>
        <taxon>Bacteria</taxon>
        <taxon>Pseudomonadati</taxon>
        <taxon>Pseudomonadota</taxon>
        <taxon>Alphaproteobacteria</taxon>
        <taxon>Hyphomicrobiales</taxon>
        <taxon>Rhizobiaceae</taxon>
        <taxon>Rhizobium/Agrobacterium group</taxon>
        <taxon>Rhizobium</taxon>
    </lineage>
</organism>
<dbReference type="GO" id="GO:0140662">
    <property type="term" value="F:ATP-dependent protein folding chaperone"/>
    <property type="evidence" value="ECO:0007669"/>
    <property type="project" value="InterPro"/>
</dbReference>
<dbReference type="FunFam" id="3.50.7.10:FF:000001">
    <property type="entry name" value="60 kDa chaperonin"/>
    <property type="match status" value="1"/>
</dbReference>
<dbReference type="InterPro" id="IPR001844">
    <property type="entry name" value="Cpn60/GroEL"/>
</dbReference>
<dbReference type="Proteomes" id="UP000199435">
    <property type="component" value="Unassembled WGS sequence"/>
</dbReference>
<dbReference type="InterPro" id="IPR018370">
    <property type="entry name" value="Chaperonin_Cpn60_CS"/>
</dbReference>
<dbReference type="Gene3D" id="3.50.7.10">
    <property type="entry name" value="GroEL"/>
    <property type="match status" value="1"/>
</dbReference>